<dbReference type="AlphaFoldDB" id="A0A1D1VCG2"/>
<feature type="coiled-coil region" evidence="1">
    <location>
        <begin position="329"/>
        <end position="528"/>
    </location>
</feature>
<feature type="region of interest" description="Disordered" evidence="2">
    <location>
        <begin position="75"/>
        <end position="103"/>
    </location>
</feature>
<feature type="compositionally biased region" description="Low complexity" evidence="2">
    <location>
        <begin position="79"/>
        <end position="90"/>
    </location>
</feature>
<evidence type="ECO:0000313" key="4">
    <source>
        <dbReference type="Proteomes" id="UP000186922"/>
    </source>
</evidence>
<feature type="region of interest" description="Disordered" evidence="2">
    <location>
        <begin position="33"/>
        <end position="52"/>
    </location>
</feature>
<dbReference type="OrthoDB" id="10637791at2759"/>
<feature type="compositionally biased region" description="Polar residues" evidence="2">
    <location>
        <begin position="158"/>
        <end position="167"/>
    </location>
</feature>
<organism evidence="3 4">
    <name type="scientific">Ramazzottius varieornatus</name>
    <name type="common">Water bear</name>
    <name type="synonym">Tardigrade</name>
    <dbReference type="NCBI Taxonomy" id="947166"/>
    <lineage>
        <taxon>Eukaryota</taxon>
        <taxon>Metazoa</taxon>
        <taxon>Ecdysozoa</taxon>
        <taxon>Tardigrada</taxon>
        <taxon>Eutardigrada</taxon>
        <taxon>Parachela</taxon>
        <taxon>Hypsibioidea</taxon>
        <taxon>Ramazzottiidae</taxon>
        <taxon>Ramazzottius</taxon>
    </lineage>
</organism>
<accession>A0A1D1VCG2</accession>
<feature type="region of interest" description="Disordered" evidence="2">
    <location>
        <begin position="143"/>
        <end position="242"/>
    </location>
</feature>
<evidence type="ECO:0000256" key="2">
    <source>
        <dbReference type="SAM" id="MobiDB-lite"/>
    </source>
</evidence>
<protein>
    <submittedName>
        <fullName evidence="3">Uncharacterized protein</fullName>
    </submittedName>
</protein>
<proteinExistence type="predicted"/>
<evidence type="ECO:0000256" key="1">
    <source>
        <dbReference type="SAM" id="Coils"/>
    </source>
</evidence>
<keyword evidence="4" id="KW-1185">Reference proteome</keyword>
<gene>
    <name evidence="3" type="primary">RvY_08001-1</name>
    <name evidence="3" type="synonym">RvY_08001.1</name>
    <name evidence="3" type="ORF">RvY_08001</name>
</gene>
<feature type="coiled-coil region" evidence="1">
    <location>
        <begin position="554"/>
        <end position="581"/>
    </location>
</feature>
<dbReference type="Proteomes" id="UP000186922">
    <property type="component" value="Unassembled WGS sequence"/>
</dbReference>
<sequence>MAKPGSGSLSHHVQDASSLEMIRAYVKYKEDRANRIRGEYSGSTGDPTSRTAVSSEFVLEGVRTELPQTLHIRKSIAVSRPRSGSSPSDSRAIDGRRHIPSKSSVVNTPVINGFRKSAQTLATQVEQLSSQLGLDRFDHVENTSRGETSVGRLDNFTRKNSSVSNGYTRPLVRGSRISSAQSATTGALSDVTEESESFRSRPPSAKSSVRTIGARAFPGRKQEDHSVERKRPDSKSSVSGNARLMENMQKLQEVNETLIVHLKKVMEAYKELDFIKANQEQDFTSKIAKMEQSLHAKDVQIVALQRDLEELASRSDEARSGRQKEAAQSQIVNAKLAQALQRVTRLQKENEELLNEQKSAREIQPSTERALLRKIMDLESELSRNRNKENEIEKLNSKLNEKDQEMNRILAEKNEEIRQISSAQLTNGTDSKQALRERELKQELEATEAARAGLVRELRDVKSELEEKTWRTGKYQKDMEKLVKEKDRAYEKMDEFQQEFEQKKQQERKAVESKLDAVADEMEGYKKRLKEADKYLAKVKVRQQELQSQHHQELLQLKTKMDELAATNKQYQEQLSKISSEIMAIDLDHPDAE</sequence>
<name>A0A1D1VCG2_RAMVA</name>
<reference evidence="3 4" key="1">
    <citation type="journal article" date="2016" name="Nat. Commun.">
        <title>Extremotolerant tardigrade genome and improved radiotolerance of human cultured cells by tardigrade-unique protein.</title>
        <authorList>
            <person name="Hashimoto T."/>
            <person name="Horikawa D.D."/>
            <person name="Saito Y."/>
            <person name="Kuwahara H."/>
            <person name="Kozuka-Hata H."/>
            <person name="Shin-I T."/>
            <person name="Minakuchi Y."/>
            <person name="Ohishi K."/>
            <person name="Motoyama A."/>
            <person name="Aizu T."/>
            <person name="Enomoto A."/>
            <person name="Kondo K."/>
            <person name="Tanaka S."/>
            <person name="Hara Y."/>
            <person name="Koshikawa S."/>
            <person name="Sagara H."/>
            <person name="Miura T."/>
            <person name="Yokobori S."/>
            <person name="Miyagawa K."/>
            <person name="Suzuki Y."/>
            <person name="Kubo T."/>
            <person name="Oyama M."/>
            <person name="Kohara Y."/>
            <person name="Fujiyama A."/>
            <person name="Arakawa K."/>
            <person name="Katayama T."/>
            <person name="Toyoda A."/>
            <person name="Kunieda T."/>
        </authorList>
    </citation>
    <scope>NUCLEOTIDE SEQUENCE [LARGE SCALE GENOMIC DNA]</scope>
    <source>
        <strain evidence="3 4">YOKOZUNA-1</strain>
    </source>
</reference>
<feature type="compositionally biased region" description="Polar residues" evidence="2">
    <location>
        <begin position="41"/>
        <end position="52"/>
    </location>
</feature>
<comment type="caution">
    <text evidence="3">The sequence shown here is derived from an EMBL/GenBank/DDBJ whole genome shotgun (WGS) entry which is preliminary data.</text>
</comment>
<dbReference type="STRING" id="947166.A0A1D1VCG2"/>
<keyword evidence="1" id="KW-0175">Coiled coil</keyword>
<evidence type="ECO:0000313" key="3">
    <source>
        <dbReference type="EMBL" id="GAU96573.1"/>
    </source>
</evidence>
<feature type="compositionally biased region" description="Basic and acidic residues" evidence="2">
    <location>
        <begin position="220"/>
        <end position="234"/>
    </location>
</feature>
<dbReference type="EMBL" id="BDGG01000003">
    <property type="protein sequence ID" value="GAU96573.1"/>
    <property type="molecule type" value="Genomic_DNA"/>
</dbReference>
<feature type="compositionally biased region" description="Polar residues" evidence="2">
    <location>
        <begin position="176"/>
        <end position="187"/>
    </location>
</feature>